<organism evidence="1 2">
    <name type="scientific">Yoonia rhodophyticola</name>
    <dbReference type="NCBI Taxonomy" id="3137370"/>
    <lineage>
        <taxon>Bacteria</taxon>
        <taxon>Pseudomonadati</taxon>
        <taxon>Pseudomonadota</taxon>
        <taxon>Alphaproteobacteria</taxon>
        <taxon>Rhodobacterales</taxon>
        <taxon>Paracoccaceae</taxon>
        <taxon>Yoonia</taxon>
    </lineage>
</organism>
<sequence>MKSAPAIYQLLLARNALRPQDCLFIDDSPKNIAGAERLGINGILFQTAKQLKDDLRDIDIL</sequence>
<dbReference type="InterPro" id="IPR006439">
    <property type="entry name" value="HAD-SF_hydro_IA"/>
</dbReference>
<reference evidence="2" key="1">
    <citation type="submission" date="2024-04" db="EMBL/GenBank/DDBJ databases">
        <title>Phylogenomic analyses of a clade within the roseobacter group suggest taxonomic reassignments of species of the genera Aestuariivita, Citreicella, Loktanella, Nautella, Pelagibaca, Ruegeria, Thalassobius, Thiobacimonas and Tropicibacter, and the proposal o.</title>
        <authorList>
            <person name="Jeon C.O."/>
        </authorList>
    </citation>
    <scope>NUCLEOTIDE SEQUENCE [LARGE SCALE GENOMIC DNA]</scope>
    <source>
        <strain evidence="2">SS1-5</strain>
    </source>
</reference>
<dbReference type="PANTHER" id="PTHR43611:SF3">
    <property type="entry name" value="FLAVIN MONONUCLEOTIDE HYDROLASE 1, CHLOROPLATIC"/>
    <property type="match status" value="1"/>
</dbReference>
<dbReference type="InterPro" id="IPR036412">
    <property type="entry name" value="HAD-like_sf"/>
</dbReference>
<keyword evidence="1" id="KW-0378">Hydrolase</keyword>
<accession>A0ABZ3JCL2</accession>
<evidence type="ECO:0000313" key="2">
    <source>
        <dbReference type="Proteomes" id="UP001470809"/>
    </source>
</evidence>
<evidence type="ECO:0000313" key="1">
    <source>
        <dbReference type="EMBL" id="XFU26609.1"/>
    </source>
</evidence>
<dbReference type="EMBL" id="CP151767">
    <property type="protein sequence ID" value="XFU26609.1"/>
    <property type="molecule type" value="Genomic_DNA"/>
</dbReference>
<keyword evidence="2" id="KW-1185">Reference proteome</keyword>
<dbReference type="SUPFAM" id="SSF56784">
    <property type="entry name" value="HAD-like"/>
    <property type="match status" value="1"/>
</dbReference>
<reference evidence="1 2" key="2">
    <citation type="submission" date="2024-08" db="EMBL/GenBank/DDBJ databases">
        <title>Phylogenomic analyses of a clade within the roseobacter group suggest taxonomic reassignments of species of the genera Aestuariivita, Citreicella, Loktanella, Nautella, Pelagibaca, Ruegeria, Thalassobius, Thiobacimonas and Tropicibacter, and the proposal o.</title>
        <authorList>
            <person name="Jeon C.O."/>
        </authorList>
    </citation>
    <scope>NUCLEOTIDE SEQUENCE [LARGE SCALE GENOMIC DNA]</scope>
    <source>
        <strain evidence="1 2">SS1-5</strain>
    </source>
</reference>
<protein>
    <submittedName>
        <fullName evidence="1">HAD-IA family hydrolase</fullName>
    </submittedName>
</protein>
<dbReference type="Proteomes" id="UP001470809">
    <property type="component" value="Chromosome"/>
</dbReference>
<name>A0ABZ3JCL2_9RHOB</name>
<dbReference type="Gene3D" id="3.40.50.1000">
    <property type="entry name" value="HAD superfamily/HAD-like"/>
    <property type="match status" value="1"/>
</dbReference>
<dbReference type="Pfam" id="PF13242">
    <property type="entry name" value="Hydrolase_like"/>
    <property type="match status" value="1"/>
</dbReference>
<proteinExistence type="predicted"/>
<gene>
    <name evidence="1" type="ORF">AABB31_22900</name>
</gene>
<dbReference type="GO" id="GO:0016787">
    <property type="term" value="F:hydrolase activity"/>
    <property type="evidence" value="ECO:0007669"/>
    <property type="project" value="UniProtKB-KW"/>
</dbReference>
<dbReference type="PANTHER" id="PTHR43611">
    <property type="entry name" value="ALPHA-D-GLUCOSE 1-PHOSPHATE PHOSPHATASE"/>
    <property type="match status" value="1"/>
</dbReference>
<dbReference type="NCBIfam" id="TIGR01509">
    <property type="entry name" value="HAD-SF-IA-v3"/>
    <property type="match status" value="1"/>
</dbReference>
<dbReference type="RefSeq" id="WP_373635400.1">
    <property type="nucleotide sequence ID" value="NZ_CP151767.2"/>
</dbReference>
<dbReference type="InterPro" id="IPR023214">
    <property type="entry name" value="HAD_sf"/>
</dbReference>